<keyword evidence="2" id="KW-0479">Metal-binding</keyword>
<evidence type="ECO:0000256" key="2">
    <source>
        <dbReference type="ARBA" id="ARBA00022723"/>
    </source>
</evidence>
<gene>
    <name evidence="6" type="primary">atsA_28</name>
    <name evidence="6" type="ORF">Mal4_20520</name>
</gene>
<feature type="domain" description="Sulfatase N-terminal" evidence="5">
    <location>
        <begin position="47"/>
        <end position="343"/>
    </location>
</feature>
<dbReference type="InterPro" id="IPR017850">
    <property type="entry name" value="Alkaline_phosphatase_core_sf"/>
</dbReference>
<dbReference type="EMBL" id="CP036275">
    <property type="protein sequence ID" value="QDU37735.1"/>
    <property type="molecule type" value="Genomic_DNA"/>
</dbReference>
<dbReference type="GO" id="GO:0046872">
    <property type="term" value="F:metal ion binding"/>
    <property type="evidence" value="ECO:0007669"/>
    <property type="project" value="UniProtKB-KW"/>
</dbReference>
<evidence type="ECO:0000256" key="4">
    <source>
        <dbReference type="ARBA" id="ARBA00022837"/>
    </source>
</evidence>
<evidence type="ECO:0000313" key="6">
    <source>
        <dbReference type="EMBL" id="QDU37735.1"/>
    </source>
</evidence>
<dbReference type="AlphaFoldDB" id="A0A517Z5J7"/>
<accession>A0A517Z5J7</accession>
<dbReference type="FunFam" id="3.40.720.10:FF:000070">
    <property type="entry name" value="Arylsulfatase A"/>
    <property type="match status" value="1"/>
</dbReference>
<dbReference type="InterPro" id="IPR050738">
    <property type="entry name" value="Sulfatase"/>
</dbReference>
<dbReference type="Gene3D" id="2.60.120.260">
    <property type="entry name" value="Galactose-binding domain-like"/>
    <property type="match status" value="1"/>
</dbReference>
<dbReference type="EC" id="3.1.6.1" evidence="6"/>
<keyword evidence="7" id="KW-1185">Reference proteome</keyword>
<dbReference type="Proteomes" id="UP000320496">
    <property type="component" value="Chromosome"/>
</dbReference>
<evidence type="ECO:0000256" key="3">
    <source>
        <dbReference type="ARBA" id="ARBA00022801"/>
    </source>
</evidence>
<protein>
    <submittedName>
        <fullName evidence="6">Arylsulfatase</fullName>
        <ecNumber evidence="6">3.1.6.1</ecNumber>
    </submittedName>
</protein>
<sequence length="609" mass="67616">MSLGTLFSSVQQHGRTLLQGVGRTIAALLVTLSLVGVIRADEASSHPNVVLIMTDDQGWGDIASHGNRWISTPNMDRIASEGARFERFYVSPVCAPTRASLMTGRYSLRTGVHGVTGGAENMRPNEVTLAEIFQSAGYATGCFGKWHNGRHYPMHPNGQGFDEFVGFCAGHWNNYFDARLEHNGDWFESDGYITDVITDHALSFIDENQSKPFFTYLPYNAPHTPWQVPDSYWEKYDDPELDPAARCAYAMCESIDDNIGRILKKLDDLALSEQTVVLFLTDNGPNSNRYNGGMRGRKGSVHEGGVRVPLFVRWPGHIEAGTVVEPITMHIDLLPTLVDLCGVPMPETHPLDGRSLAPLLMDAPGVDWPDRILLTFRTRGGQPEFLRGAARDQRYRAVLENAKQGWQLYDMQADPGQKQNIASDHPDIVASLRSEFEGAVAAIQPEQLTPLPIPVGHGRRVEIPGHEALFHPAEGEGISYYGEHGYANDWIDNWTDIQAWPYWRIDVHQAGRYEVTLQYAATPDAVGTKLRVEAGDHSVTGTITEPHAGPFLPVYNRFGTKEAPFRVWKPLTLGTIKLPAGQTQLRIRAVEKPGDEVAEIKEVHLTPVK</sequence>
<organism evidence="6 7">
    <name type="scientific">Maioricimonas rarisocia</name>
    <dbReference type="NCBI Taxonomy" id="2528026"/>
    <lineage>
        <taxon>Bacteria</taxon>
        <taxon>Pseudomonadati</taxon>
        <taxon>Planctomycetota</taxon>
        <taxon>Planctomycetia</taxon>
        <taxon>Planctomycetales</taxon>
        <taxon>Planctomycetaceae</taxon>
        <taxon>Maioricimonas</taxon>
    </lineage>
</organism>
<dbReference type="GO" id="GO:0004065">
    <property type="term" value="F:arylsulfatase activity"/>
    <property type="evidence" value="ECO:0007669"/>
    <property type="project" value="UniProtKB-EC"/>
</dbReference>
<dbReference type="Gene3D" id="3.40.720.10">
    <property type="entry name" value="Alkaline Phosphatase, subunit A"/>
    <property type="match status" value="1"/>
</dbReference>
<proteinExistence type="inferred from homology"/>
<dbReference type="OrthoDB" id="9783154at2"/>
<name>A0A517Z5J7_9PLAN</name>
<dbReference type="PANTHER" id="PTHR42693">
    <property type="entry name" value="ARYLSULFATASE FAMILY MEMBER"/>
    <property type="match status" value="1"/>
</dbReference>
<dbReference type="SUPFAM" id="SSF53649">
    <property type="entry name" value="Alkaline phosphatase-like"/>
    <property type="match status" value="1"/>
</dbReference>
<keyword evidence="4" id="KW-0106">Calcium</keyword>
<dbReference type="InterPro" id="IPR024607">
    <property type="entry name" value="Sulfatase_CS"/>
</dbReference>
<dbReference type="PANTHER" id="PTHR42693:SF53">
    <property type="entry name" value="ENDO-4-O-SULFATASE"/>
    <property type="match status" value="1"/>
</dbReference>
<reference evidence="6 7" key="1">
    <citation type="submission" date="2019-02" db="EMBL/GenBank/DDBJ databases">
        <title>Deep-cultivation of Planctomycetes and their phenomic and genomic characterization uncovers novel biology.</title>
        <authorList>
            <person name="Wiegand S."/>
            <person name="Jogler M."/>
            <person name="Boedeker C."/>
            <person name="Pinto D."/>
            <person name="Vollmers J."/>
            <person name="Rivas-Marin E."/>
            <person name="Kohn T."/>
            <person name="Peeters S.H."/>
            <person name="Heuer A."/>
            <person name="Rast P."/>
            <person name="Oberbeckmann S."/>
            <person name="Bunk B."/>
            <person name="Jeske O."/>
            <person name="Meyerdierks A."/>
            <person name="Storesund J.E."/>
            <person name="Kallscheuer N."/>
            <person name="Luecker S."/>
            <person name="Lage O.M."/>
            <person name="Pohl T."/>
            <person name="Merkel B.J."/>
            <person name="Hornburger P."/>
            <person name="Mueller R.-W."/>
            <person name="Bruemmer F."/>
            <person name="Labrenz M."/>
            <person name="Spormann A.M."/>
            <person name="Op den Camp H."/>
            <person name="Overmann J."/>
            <person name="Amann R."/>
            <person name="Jetten M.S.M."/>
            <person name="Mascher T."/>
            <person name="Medema M.H."/>
            <person name="Devos D.P."/>
            <person name="Kaster A.-K."/>
            <person name="Ovreas L."/>
            <person name="Rohde M."/>
            <person name="Galperin M.Y."/>
            <person name="Jogler C."/>
        </authorList>
    </citation>
    <scope>NUCLEOTIDE SEQUENCE [LARGE SCALE GENOMIC DNA]</scope>
    <source>
        <strain evidence="6 7">Mal4</strain>
    </source>
</reference>
<evidence type="ECO:0000259" key="5">
    <source>
        <dbReference type="Pfam" id="PF00884"/>
    </source>
</evidence>
<evidence type="ECO:0000313" key="7">
    <source>
        <dbReference type="Proteomes" id="UP000320496"/>
    </source>
</evidence>
<dbReference type="KEGG" id="mri:Mal4_20520"/>
<dbReference type="InterPro" id="IPR000917">
    <property type="entry name" value="Sulfatase_N"/>
</dbReference>
<dbReference type="CDD" id="cd16146">
    <property type="entry name" value="ARS_like"/>
    <property type="match status" value="1"/>
</dbReference>
<dbReference type="RefSeq" id="WP_145368773.1">
    <property type="nucleotide sequence ID" value="NZ_CP036275.1"/>
</dbReference>
<dbReference type="PROSITE" id="PS00523">
    <property type="entry name" value="SULFATASE_1"/>
    <property type="match status" value="1"/>
</dbReference>
<keyword evidence="3 6" id="KW-0378">Hydrolase</keyword>
<evidence type="ECO:0000256" key="1">
    <source>
        <dbReference type="ARBA" id="ARBA00008779"/>
    </source>
</evidence>
<comment type="similarity">
    <text evidence="1">Belongs to the sulfatase family.</text>
</comment>
<dbReference type="Pfam" id="PF00884">
    <property type="entry name" value="Sulfatase"/>
    <property type="match status" value="1"/>
</dbReference>
<dbReference type="Gene3D" id="3.30.1120.10">
    <property type="match status" value="1"/>
</dbReference>